<name>A0AAW1CV25_9HEMI</name>
<proteinExistence type="predicted"/>
<gene>
    <name evidence="1" type="ORF">O3M35_011114</name>
</gene>
<dbReference type="Proteomes" id="UP001461498">
    <property type="component" value="Unassembled WGS sequence"/>
</dbReference>
<accession>A0AAW1CV25</accession>
<evidence type="ECO:0000313" key="2">
    <source>
        <dbReference type="Proteomes" id="UP001461498"/>
    </source>
</evidence>
<keyword evidence="2" id="KW-1185">Reference proteome</keyword>
<sequence length="68" mass="8110">MWQTHEFLVHLFKYKIFTASSYKICLIRTLCRGITPKLMKIRPCCYISLENSQRVLFNAIKKKKFPSP</sequence>
<organism evidence="1 2">
    <name type="scientific">Rhynocoris fuscipes</name>
    <dbReference type="NCBI Taxonomy" id="488301"/>
    <lineage>
        <taxon>Eukaryota</taxon>
        <taxon>Metazoa</taxon>
        <taxon>Ecdysozoa</taxon>
        <taxon>Arthropoda</taxon>
        <taxon>Hexapoda</taxon>
        <taxon>Insecta</taxon>
        <taxon>Pterygota</taxon>
        <taxon>Neoptera</taxon>
        <taxon>Paraneoptera</taxon>
        <taxon>Hemiptera</taxon>
        <taxon>Heteroptera</taxon>
        <taxon>Panheteroptera</taxon>
        <taxon>Cimicomorpha</taxon>
        <taxon>Reduviidae</taxon>
        <taxon>Harpactorinae</taxon>
        <taxon>Harpactorini</taxon>
        <taxon>Rhynocoris</taxon>
    </lineage>
</organism>
<dbReference type="AlphaFoldDB" id="A0AAW1CV25"/>
<reference evidence="1 2" key="1">
    <citation type="submission" date="2022-12" db="EMBL/GenBank/DDBJ databases">
        <title>Chromosome-level genome assembly of true bugs.</title>
        <authorList>
            <person name="Ma L."/>
            <person name="Li H."/>
        </authorList>
    </citation>
    <scope>NUCLEOTIDE SEQUENCE [LARGE SCALE GENOMIC DNA]</scope>
    <source>
        <strain evidence="1">Lab_2022b</strain>
    </source>
</reference>
<evidence type="ECO:0000313" key="1">
    <source>
        <dbReference type="EMBL" id="KAK9502321.1"/>
    </source>
</evidence>
<dbReference type="EMBL" id="JAPXFL010000008">
    <property type="protein sequence ID" value="KAK9502321.1"/>
    <property type="molecule type" value="Genomic_DNA"/>
</dbReference>
<comment type="caution">
    <text evidence="1">The sequence shown here is derived from an EMBL/GenBank/DDBJ whole genome shotgun (WGS) entry which is preliminary data.</text>
</comment>
<protein>
    <submittedName>
        <fullName evidence="1">Uncharacterized protein</fullName>
    </submittedName>
</protein>